<organism evidence="1 2">
    <name type="scientific">Holdemanella hominis</name>
    <dbReference type="NCBI Taxonomy" id="2764327"/>
    <lineage>
        <taxon>Bacteria</taxon>
        <taxon>Bacillati</taxon>
        <taxon>Bacillota</taxon>
        <taxon>Erysipelotrichia</taxon>
        <taxon>Erysipelotrichales</taxon>
        <taxon>Erysipelotrichaceae</taxon>
        <taxon>Holdemanella</taxon>
    </lineage>
</organism>
<reference evidence="1 2" key="1">
    <citation type="submission" date="2020-08" db="EMBL/GenBank/DDBJ databases">
        <authorList>
            <person name="Liu C."/>
            <person name="Sun Q."/>
        </authorList>
    </citation>
    <scope>NUCLEOTIDE SEQUENCE [LARGE SCALE GENOMIC DNA]</scope>
    <source>
        <strain evidence="1 2">L34</strain>
    </source>
</reference>
<accession>A0ABR7KHW1</accession>
<evidence type="ECO:0000313" key="2">
    <source>
        <dbReference type="Proteomes" id="UP000649075"/>
    </source>
</evidence>
<sequence length="251" mass="29658">MYKEKRYPHIENSKKPISFDEFNVIRYKFKLGINGVNAFHSMLDKYLVKNTTGVSSDYLQDYIGTFVYLQNYKTNHKIKNFARLDATKILCEMIRHTLKYKDNPKEKDILNKELNLRRPSKKTIKKSQDMIREARKVINLSKDDKDKSEFEGNDETSMYIFNKYHFFNNLGAKRLNELIKENSLYVKGAHKRQKVKAICSLPNVQDIIFREVYIQNYGSIVEFTNVIKGITTTKRKQGRPKGSKNKKKQDY</sequence>
<gene>
    <name evidence="1" type="ORF">H8911_06135</name>
</gene>
<name>A0ABR7KHW1_9FIRM</name>
<dbReference type="Proteomes" id="UP000649075">
    <property type="component" value="Unassembled WGS sequence"/>
</dbReference>
<dbReference type="RefSeq" id="WP_186999031.1">
    <property type="nucleotide sequence ID" value="NZ_JACRWH010000019.1"/>
</dbReference>
<protein>
    <submittedName>
        <fullName evidence="1">Uncharacterized protein</fullName>
    </submittedName>
</protein>
<keyword evidence="2" id="KW-1185">Reference proteome</keyword>
<proteinExistence type="predicted"/>
<comment type="caution">
    <text evidence="1">The sequence shown here is derived from an EMBL/GenBank/DDBJ whole genome shotgun (WGS) entry which is preliminary data.</text>
</comment>
<dbReference type="EMBL" id="JACRWH010000019">
    <property type="protein sequence ID" value="MBC6012321.1"/>
    <property type="molecule type" value="Genomic_DNA"/>
</dbReference>
<evidence type="ECO:0000313" key="1">
    <source>
        <dbReference type="EMBL" id="MBC6012321.1"/>
    </source>
</evidence>